<dbReference type="GO" id="GO:0016020">
    <property type="term" value="C:membrane"/>
    <property type="evidence" value="ECO:0007669"/>
    <property type="project" value="UniProtKB-SubCell"/>
</dbReference>
<accession>A0A1W0VWA0</accession>
<evidence type="ECO:0000313" key="7">
    <source>
        <dbReference type="EMBL" id="OQU86381.1"/>
    </source>
</evidence>
<evidence type="ECO:0000256" key="3">
    <source>
        <dbReference type="ARBA" id="ARBA00023180"/>
    </source>
</evidence>
<reference evidence="7 8" key="1">
    <citation type="journal article" date="2009" name="Nature">
        <title>The Sorghum bicolor genome and the diversification of grasses.</title>
        <authorList>
            <person name="Paterson A.H."/>
            <person name="Bowers J.E."/>
            <person name="Bruggmann R."/>
            <person name="Dubchak I."/>
            <person name="Grimwood J."/>
            <person name="Gundlach H."/>
            <person name="Haberer G."/>
            <person name="Hellsten U."/>
            <person name="Mitros T."/>
            <person name="Poliakov A."/>
            <person name="Schmutz J."/>
            <person name="Spannagl M."/>
            <person name="Tang H."/>
            <person name="Wang X."/>
            <person name="Wicker T."/>
            <person name="Bharti A.K."/>
            <person name="Chapman J."/>
            <person name="Feltus F.A."/>
            <person name="Gowik U."/>
            <person name="Grigoriev I.V."/>
            <person name="Lyons E."/>
            <person name="Maher C.A."/>
            <person name="Martis M."/>
            <person name="Narechania A."/>
            <person name="Otillar R.P."/>
            <person name="Penning B.W."/>
            <person name="Salamov A.A."/>
            <person name="Wang Y."/>
            <person name="Zhang L."/>
            <person name="Carpita N.C."/>
            <person name="Freeling M."/>
            <person name="Gingle A.R."/>
            <person name="Hash C.T."/>
            <person name="Keller B."/>
            <person name="Klein P."/>
            <person name="Kresovich S."/>
            <person name="McCann M.C."/>
            <person name="Ming R."/>
            <person name="Peterson D.G."/>
            <person name="Mehboob-ur-Rahman"/>
            <person name="Ware D."/>
            <person name="Westhoff P."/>
            <person name="Mayer K.F."/>
            <person name="Messing J."/>
            <person name="Rokhsar D.S."/>
        </authorList>
    </citation>
    <scope>NUCLEOTIDE SEQUENCE [LARGE SCALE GENOMIC DNA]</scope>
    <source>
        <strain evidence="8">cv. BTx623</strain>
    </source>
</reference>
<dbReference type="InParanoid" id="A0A1W0VWA0"/>
<evidence type="ECO:0000256" key="1">
    <source>
        <dbReference type="ARBA" id="ARBA00004167"/>
    </source>
</evidence>
<dbReference type="Pfam" id="PF14380">
    <property type="entry name" value="WAK_assoc"/>
    <property type="match status" value="1"/>
</dbReference>
<dbReference type="InterPro" id="IPR032872">
    <property type="entry name" value="WAK_assoc_C"/>
</dbReference>
<name>A0A1W0VWA0_SORBI</name>
<keyword evidence="3" id="KW-0325">Glycoprotein</keyword>
<dbReference type="Proteomes" id="UP000000768">
    <property type="component" value="Chromosome 3"/>
</dbReference>
<dbReference type="InterPro" id="IPR025287">
    <property type="entry name" value="WAK_GUB"/>
</dbReference>
<evidence type="ECO:0008006" key="9">
    <source>
        <dbReference type="Google" id="ProtNLM"/>
    </source>
</evidence>
<reference evidence="8" key="2">
    <citation type="journal article" date="2018" name="Plant J.">
        <title>The Sorghum bicolor reference genome: improved assembly, gene annotations, a transcriptome atlas, and signatures of genome organization.</title>
        <authorList>
            <person name="McCormick R.F."/>
            <person name="Truong S.K."/>
            <person name="Sreedasyam A."/>
            <person name="Jenkins J."/>
            <person name="Shu S."/>
            <person name="Sims D."/>
            <person name="Kennedy M."/>
            <person name="Amirebrahimi M."/>
            <person name="Weers B.D."/>
            <person name="McKinley B."/>
            <person name="Mattison A."/>
            <person name="Morishige D.T."/>
            <person name="Grimwood J."/>
            <person name="Schmutz J."/>
            <person name="Mullet J.E."/>
        </authorList>
    </citation>
    <scope>NUCLEOTIDE SEQUENCE [LARGE SCALE GENOMIC DNA]</scope>
    <source>
        <strain evidence="8">cv. BTx623</strain>
    </source>
</reference>
<dbReference type="STRING" id="4558.A0A1W0VWA0"/>
<dbReference type="Pfam" id="PF13947">
    <property type="entry name" value="GUB_WAK_bind"/>
    <property type="match status" value="1"/>
</dbReference>
<feature type="domain" description="Wall-associated receptor kinase galacturonan-binding" evidence="5">
    <location>
        <begin position="28"/>
        <end position="89"/>
    </location>
</feature>
<dbReference type="eggNOG" id="KOG1187">
    <property type="taxonomic scope" value="Eukaryota"/>
</dbReference>
<evidence type="ECO:0000313" key="8">
    <source>
        <dbReference type="Proteomes" id="UP000000768"/>
    </source>
</evidence>
<evidence type="ECO:0000259" key="6">
    <source>
        <dbReference type="Pfam" id="PF14380"/>
    </source>
</evidence>
<protein>
    <recommendedName>
        <fullName evidence="9">Wall-associated receptor kinase galacturonan-binding domain-containing protein</fullName>
    </recommendedName>
</protein>
<keyword evidence="2 4" id="KW-0732">Signal</keyword>
<comment type="subcellular location">
    <subcellularLocation>
        <location evidence="1">Membrane</location>
        <topology evidence="1">Single-pass membrane protein</topology>
    </subcellularLocation>
</comment>
<proteinExistence type="predicted"/>
<dbReference type="FunCoup" id="A0A1W0VWA0">
    <property type="interactions" value="2"/>
</dbReference>
<dbReference type="Gramene" id="OQU86381">
    <property type="protein sequence ID" value="OQU86381"/>
    <property type="gene ID" value="SORBI_3003G081300"/>
</dbReference>
<evidence type="ECO:0000256" key="2">
    <source>
        <dbReference type="ARBA" id="ARBA00022729"/>
    </source>
</evidence>
<feature type="signal peptide" evidence="4">
    <location>
        <begin position="1"/>
        <end position="22"/>
    </location>
</feature>
<dbReference type="OMA" id="MSLNRMY"/>
<dbReference type="PANTHER" id="PTHR33138:SF75">
    <property type="entry name" value="WALL-ASSOCIATED RECEPTOR KINASE GALACTURONAN-BINDING DOMAIN-CONTAINING PROTEIN"/>
    <property type="match status" value="1"/>
</dbReference>
<keyword evidence="8" id="KW-1185">Reference proteome</keyword>
<dbReference type="AlphaFoldDB" id="A0A1W0VWA0"/>
<dbReference type="GO" id="GO:0030247">
    <property type="term" value="F:polysaccharide binding"/>
    <property type="evidence" value="ECO:0007669"/>
    <property type="project" value="InterPro"/>
</dbReference>
<sequence>MRAPAVLAVALALLLPPLLAAALEDASCAPATCGNLSIRYPFWLRGQHPPYCGYPSLGIACDDPTGGAPPVLNGSYLRVLDIHYGNSSVVAFHTSLADDATGCRATRFNVSATLALSSQLAVSRANWELFLCSNCSRTPPAGSVPMNCTGHAAPWIVYLSRRGYDTGGPVRDTTSSAGCKYSAVPVLPGSPELRAMDDYARLVRRGFLMEWTVPGDCTACNASRGQCRHDDGGVDAFRCLCPDGRLQPATCARGDG</sequence>
<evidence type="ECO:0000259" key="5">
    <source>
        <dbReference type="Pfam" id="PF13947"/>
    </source>
</evidence>
<feature type="chain" id="PRO_5010727073" description="Wall-associated receptor kinase galacturonan-binding domain-containing protein" evidence="4">
    <location>
        <begin position="23"/>
        <end position="256"/>
    </location>
</feature>
<dbReference type="PANTHER" id="PTHR33138">
    <property type="entry name" value="OS01G0690200 PROTEIN"/>
    <property type="match status" value="1"/>
</dbReference>
<organism evidence="7 8">
    <name type="scientific">Sorghum bicolor</name>
    <name type="common">Sorghum</name>
    <name type="synonym">Sorghum vulgare</name>
    <dbReference type="NCBI Taxonomy" id="4558"/>
    <lineage>
        <taxon>Eukaryota</taxon>
        <taxon>Viridiplantae</taxon>
        <taxon>Streptophyta</taxon>
        <taxon>Embryophyta</taxon>
        <taxon>Tracheophyta</taxon>
        <taxon>Spermatophyta</taxon>
        <taxon>Magnoliopsida</taxon>
        <taxon>Liliopsida</taxon>
        <taxon>Poales</taxon>
        <taxon>Poaceae</taxon>
        <taxon>PACMAD clade</taxon>
        <taxon>Panicoideae</taxon>
        <taxon>Andropogonodae</taxon>
        <taxon>Andropogoneae</taxon>
        <taxon>Sorghinae</taxon>
        <taxon>Sorghum</taxon>
    </lineage>
</organism>
<evidence type="ECO:0000256" key="4">
    <source>
        <dbReference type="SAM" id="SignalP"/>
    </source>
</evidence>
<dbReference type="EMBL" id="CM000762">
    <property type="protein sequence ID" value="OQU86381.1"/>
    <property type="molecule type" value="Genomic_DNA"/>
</dbReference>
<gene>
    <name evidence="7" type="ORF">SORBI_3003G081300</name>
</gene>
<feature type="domain" description="Wall-associated receptor kinase C-terminal" evidence="6">
    <location>
        <begin position="174"/>
        <end position="244"/>
    </location>
</feature>